<dbReference type="Proteomes" id="UP000304953">
    <property type="component" value="Unassembled WGS sequence"/>
</dbReference>
<gene>
    <name evidence="1" type="ORF">E5329_03495</name>
</gene>
<evidence type="ECO:0000313" key="2">
    <source>
        <dbReference type="Proteomes" id="UP000304953"/>
    </source>
</evidence>
<evidence type="ECO:0000313" key="1">
    <source>
        <dbReference type="EMBL" id="TGY97681.1"/>
    </source>
</evidence>
<proteinExistence type="predicted"/>
<reference evidence="1" key="1">
    <citation type="submission" date="2019-04" db="EMBL/GenBank/DDBJ databases">
        <title>Microbes associate with the intestines of laboratory mice.</title>
        <authorList>
            <person name="Navarre W."/>
            <person name="Wong E."/>
            <person name="Huang K."/>
            <person name="Tropini C."/>
            <person name="Ng K."/>
            <person name="Yu B."/>
        </authorList>
    </citation>
    <scope>NUCLEOTIDE SEQUENCE</scope>
    <source>
        <strain evidence="1">NM01_1-7b</strain>
    </source>
</reference>
<keyword evidence="1" id="KW-0378">Hydrolase</keyword>
<comment type="caution">
    <text evidence="1">The sequence shown here is derived from an EMBL/GenBank/DDBJ whole genome shotgun (WGS) entry which is preliminary data.</text>
</comment>
<dbReference type="EMBL" id="SRYA01000005">
    <property type="protein sequence ID" value="TGY97681.1"/>
    <property type="molecule type" value="Genomic_DNA"/>
</dbReference>
<accession>A0AC61S127</accession>
<sequence>MNAKNNPYNSSAIFKSWNVIYPIFIYFVVTNLAMSLFAMFASFLGADIQEQYMALQTAAVAVTIPFMVRYYSKDRKVPTVFWKRMELMFQKKSLVQKAGNGVLMFLAGAFVGAALNNLLALTTLKEISQGFQEVNSYFFAGGIFFELLGACLLTPFLEELLYRSVVYARLCDLLIVTNEEKTEKGRKKERQSRLIAMTLSALLFGVLHQNLVQFVYAGALGIMLAWFVEEAGHFYGAFLAHVGANLISVLRVETGMLRWMEQSRSVFAGATAGLAVISAVLLGGIWGLNKKRQ</sequence>
<organism evidence="1 2">
    <name type="scientific">Petralouisia muris</name>
    <dbReference type="NCBI Taxonomy" id="3032872"/>
    <lineage>
        <taxon>Bacteria</taxon>
        <taxon>Bacillati</taxon>
        <taxon>Bacillota</taxon>
        <taxon>Clostridia</taxon>
        <taxon>Lachnospirales</taxon>
        <taxon>Lachnospiraceae</taxon>
        <taxon>Petralouisia</taxon>
    </lineage>
</organism>
<keyword evidence="1" id="KW-0482">Metalloprotease</keyword>
<name>A0AC61S127_9FIRM</name>
<keyword evidence="2" id="KW-1185">Reference proteome</keyword>
<protein>
    <submittedName>
        <fullName evidence="1">CPBP family intramembrane metalloprotease</fullName>
    </submittedName>
</protein>
<keyword evidence="1" id="KW-0645">Protease</keyword>